<keyword evidence="3" id="KW-1185">Reference proteome</keyword>
<dbReference type="RefSeq" id="WP_345600862.1">
    <property type="nucleotide sequence ID" value="NZ_BAABLT010000020.1"/>
</dbReference>
<accession>A0ABW3FSC6</accession>
<dbReference type="CDD" id="cd00009">
    <property type="entry name" value="AAA"/>
    <property type="match status" value="1"/>
</dbReference>
<keyword evidence="2" id="KW-0347">Helicase</keyword>
<feature type="domain" description="AAA+ ATPase" evidence="1">
    <location>
        <begin position="268"/>
        <end position="465"/>
    </location>
</feature>
<dbReference type="Pfam" id="PF09848">
    <property type="entry name" value="SLFN-g3_helicase"/>
    <property type="match status" value="1"/>
</dbReference>
<keyword evidence="2" id="KW-0378">Hydrolase</keyword>
<name>A0ABW3FSC6_9PSEU</name>
<dbReference type="Gene3D" id="3.40.50.300">
    <property type="entry name" value="P-loop containing nucleotide triphosphate hydrolases"/>
    <property type="match status" value="1"/>
</dbReference>
<keyword evidence="2" id="KW-0067">ATP-binding</keyword>
<dbReference type="EMBL" id="JBHTIW010000005">
    <property type="protein sequence ID" value="MFD0920160.1"/>
    <property type="molecule type" value="Genomic_DNA"/>
</dbReference>
<sequence length="632" mass="70518">MRHIRGSAADLLKEAERGRLVVDLAAFVGGAVDLDVDRGEVGAWRNSLPVLLKLLCAAELGHVEVFLEYRLPYSPKRVDAVLCGRHPDSGEASYVLVELKQWSTAQMVGNGLVKVAGVKNLQLPPVAQVRRYCQQLLDFTPSLARRAEPAGAIAYLHNATRKDVSDLYNYESHGLVRLYAADERDALVEDLRSVLDNDPDSRADSRQAADDLVTAERAPARTLLKTAADSFEQRDEFVLLDEQQVAFNLVMDAVLQAEHAGGRWSPDDKTVVIVRGGPGSGKSALAMSLLTRLARRGKRVLHATGSKAFTETLRERVARGDQRTSSMFGYFNTVSGRKDELDVLVCDEAHRIRGGPSDRQGPPKDERQQINSLIDAAKVPVFLLDEHQVVRPNERGTPHNIKEAAEGRGYKVHLVDLEGQFRCGGSPLFDEWVVRLLGLSDKGPIRWSELVARTRDEYVVHAAKDAHSLENWLLQRSSMFGGTARISAGFCWDWSQPVRINGKYVLVEDIDVHGWRRPWNTPSGRSVPDAPPTSLWASDSRGFDQVGCVYTAQGFEYDWAGVIFGEDLVFRRDGWCPQQDRTKDPHLKTTSPKFFDRLVRNTYKVLLTRGMQGVCLHSADPETNEFLQNFAR</sequence>
<dbReference type="GO" id="GO:0004386">
    <property type="term" value="F:helicase activity"/>
    <property type="evidence" value="ECO:0007669"/>
    <property type="project" value="UniProtKB-KW"/>
</dbReference>
<keyword evidence="2" id="KW-0547">Nucleotide-binding</keyword>
<dbReference type="SUPFAM" id="SSF52540">
    <property type="entry name" value="P-loop containing nucleoside triphosphate hydrolases"/>
    <property type="match status" value="1"/>
</dbReference>
<evidence type="ECO:0000259" key="1">
    <source>
        <dbReference type="SMART" id="SM00382"/>
    </source>
</evidence>
<proteinExistence type="predicted"/>
<dbReference type="InterPro" id="IPR027417">
    <property type="entry name" value="P-loop_NTPase"/>
</dbReference>
<dbReference type="Proteomes" id="UP001597018">
    <property type="component" value="Unassembled WGS sequence"/>
</dbReference>
<protein>
    <submittedName>
        <fullName evidence="2">DNA/RNA helicase domain-containing protein</fullName>
    </submittedName>
</protein>
<organism evidence="2 3">
    <name type="scientific">Saccharopolyspora rosea</name>
    <dbReference type="NCBI Taxonomy" id="524884"/>
    <lineage>
        <taxon>Bacteria</taxon>
        <taxon>Bacillati</taxon>
        <taxon>Actinomycetota</taxon>
        <taxon>Actinomycetes</taxon>
        <taxon>Pseudonocardiales</taxon>
        <taxon>Pseudonocardiaceae</taxon>
        <taxon>Saccharopolyspora</taxon>
    </lineage>
</organism>
<dbReference type="InterPro" id="IPR018647">
    <property type="entry name" value="SLFN_3-like_DNA/RNA_helicase"/>
</dbReference>
<reference evidence="3" key="1">
    <citation type="journal article" date="2019" name="Int. J. Syst. Evol. Microbiol.">
        <title>The Global Catalogue of Microorganisms (GCM) 10K type strain sequencing project: providing services to taxonomists for standard genome sequencing and annotation.</title>
        <authorList>
            <consortium name="The Broad Institute Genomics Platform"/>
            <consortium name="The Broad Institute Genome Sequencing Center for Infectious Disease"/>
            <person name="Wu L."/>
            <person name="Ma J."/>
        </authorList>
    </citation>
    <scope>NUCLEOTIDE SEQUENCE [LARGE SCALE GENOMIC DNA]</scope>
    <source>
        <strain evidence="3">CCUG 56401</strain>
    </source>
</reference>
<evidence type="ECO:0000313" key="2">
    <source>
        <dbReference type="EMBL" id="MFD0920160.1"/>
    </source>
</evidence>
<evidence type="ECO:0000313" key="3">
    <source>
        <dbReference type="Proteomes" id="UP001597018"/>
    </source>
</evidence>
<dbReference type="SMART" id="SM00382">
    <property type="entry name" value="AAA"/>
    <property type="match status" value="1"/>
</dbReference>
<gene>
    <name evidence="2" type="ORF">ACFQ16_10445</name>
</gene>
<comment type="caution">
    <text evidence="2">The sequence shown here is derived from an EMBL/GenBank/DDBJ whole genome shotgun (WGS) entry which is preliminary data.</text>
</comment>
<dbReference type="InterPro" id="IPR003593">
    <property type="entry name" value="AAA+_ATPase"/>
</dbReference>